<evidence type="ECO:0000313" key="1">
    <source>
        <dbReference type="EMBL" id="KAJ9654840.1"/>
    </source>
</evidence>
<dbReference type="EMBL" id="JAPDRQ010000111">
    <property type="protein sequence ID" value="KAJ9654840.1"/>
    <property type="molecule type" value="Genomic_DNA"/>
</dbReference>
<reference evidence="1" key="1">
    <citation type="submission" date="2022-10" db="EMBL/GenBank/DDBJ databases">
        <title>Culturing micro-colonial fungi from biological soil crusts in the Mojave desert and describing Neophaeococcomyces mojavensis, and introducing the new genera and species Taxawa tesnikishii.</title>
        <authorList>
            <person name="Kurbessoian T."/>
            <person name="Stajich J.E."/>
        </authorList>
    </citation>
    <scope>NUCLEOTIDE SEQUENCE</scope>
    <source>
        <strain evidence="1">JES_112</strain>
    </source>
</reference>
<name>A0ACC3A469_9EURO</name>
<keyword evidence="2" id="KW-1185">Reference proteome</keyword>
<protein>
    <submittedName>
        <fullName evidence="1">Uncharacterized protein</fullName>
    </submittedName>
</protein>
<comment type="caution">
    <text evidence="1">The sequence shown here is derived from an EMBL/GenBank/DDBJ whole genome shotgun (WGS) entry which is preliminary data.</text>
</comment>
<sequence>MSTELKNIVIIGGGGNLGGIILRGLLSSPAFTITALKRQGSTSTFPTSPDLKVVESDYSFDSLVAAFTSQDAVISIIGGMGLGEQKGFVDAAVKAGVKRFFPSEFGINGQSEVTKELTPFFAVKQDLLDYLVEKERDGLTWTGVICGVLFDWCLSNGFMGFDLTTRQAIVWDDGNTRFSGINEADLGKAVVSILHHPVETANKFIYVSSFSATQNETLEALEKAMSAKWKVIRVTTEEQLSGAKEALSKGDMAGAFTLVRATCWSNLPGLKQHFDVDEKERLANELLGLQGGESVQATIERVVASGKYTADKMP</sequence>
<evidence type="ECO:0000313" key="2">
    <source>
        <dbReference type="Proteomes" id="UP001172386"/>
    </source>
</evidence>
<proteinExistence type="predicted"/>
<dbReference type="Proteomes" id="UP001172386">
    <property type="component" value="Unassembled WGS sequence"/>
</dbReference>
<gene>
    <name evidence="1" type="ORF">H2198_006196</name>
</gene>
<organism evidence="1 2">
    <name type="scientific">Neophaeococcomyces mojaviensis</name>
    <dbReference type="NCBI Taxonomy" id="3383035"/>
    <lineage>
        <taxon>Eukaryota</taxon>
        <taxon>Fungi</taxon>
        <taxon>Dikarya</taxon>
        <taxon>Ascomycota</taxon>
        <taxon>Pezizomycotina</taxon>
        <taxon>Eurotiomycetes</taxon>
        <taxon>Chaetothyriomycetidae</taxon>
        <taxon>Chaetothyriales</taxon>
        <taxon>Chaetothyriales incertae sedis</taxon>
        <taxon>Neophaeococcomyces</taxon>
    </lineage>
</organism>
<accession>A0ACC3A469</accession>